<organism evidence="5 6">
    <name type="scientific">Halogeometricum luteum</name>
    <dbReference type="NCBI Taxonomy" id="2950537"/>
    <lineage>
        <taxon>Archaea</taxon>
        <taxon>Methanobacteriati</taxon>
        <taxon>Methanobacteriota</taxon>
        <taxon>Stenosarchaea group</taxon>
        <taxon>Halobacteria</taxon>
        <taxon>Halobacteriales</taxon>
        <taxon>Haloferacaceae</taxon>
        <taxon>Halogeometricum</taxon>
    </lineage>
</organism>
<dbReference type="Pfam" id="PF13180">
    <property type="entry name" value="PDZ_2"/>
    <property type="match status" value="1"/>
</dbReference>
<evidence type="ECO:0000256" key="1">
    <source>
        <dbReference type="ARBA" id="ARBA00022670"/>
    </source>
</evidence>
<comment type="caution">
    <text evidence="5">The sequence shown here is derived from an EMBL/GenBank/DDBJ whole genome shotgun (WGS) entry which is preliminary data.</text>
</comment>
<feature type="domain" description="PDZ" evidence="4">
    <location>
        <begin position="263"/>
        <end position="360"/>
    </location>
</feature>
<dbReference type="InterPro" id="IPR036034">
    <property type="entry name" value="PDZ_sf"/>
</dbReference>
<dbReference type="InterPro" id="IPR009003">
    <property type="entry name" value="Peptidase_S1_PA"/>
</dbReference>
<evidence type="ECO:0000313" key="6">
    <source>
        <dbReference type="Proteomes" id="UP001254813"/>
    </source>
</evidence>
<dbReference type="RefSeq" id="WP_310929614.1">
    <property type="nucleotide sequence ID" value="NZ_JAMQOQ010000004.1"/>
</dbReference>
<dbReference type="PRINTS" id="PR00834">
    <property type="entry name" value="PROTEASES2C"/>
</dbReference>
<evidence type="ECO:0000256" key="3">
    <source>
        <dbReference type="SAM" id="MobiDB-lite"/>
    </source>
</evidence>
<feature type="region of interest" description="Disordered" evidence="3">
    <location>
        <begin position="25"/>
        <end position="70"/>
    </location>
</feature>
<dbReference type="Pfam" id="PF13365">
    <property type="entry name" value="Trypsin_2"/>
    <property type="match status" value="1"/>
</dbReference>
<evidence type="ECO:0000313" key="5">
    <source>
        <dbReference type="EMBL" id="MDS0295670.1"/>
    </source>
</evidence>
<proteinExistence type="predicted"/>
<gene>
    <name evidence="5" type="ORF">NDI79_15965</name>
</gene>
<keyword evidence="6" id="KW-1185">Reference proteome</keyword>
<dbReference type="SUPFAM" id="SSF50494">
    <property type="entry name" value="Trypsin-like serine proteases"/>
    <property type="match status" value="1"/>
</dbReference>
<dbReference type="InterPro" id="IPR051201">
    <property type="entry name" value="Chloro_Bact_Ser_Proteases"/>
</dbReference>
<dbReference type="PANTHER" id="PTHR43343:SF3">
    <property type="entry name" value="PROTEASE DO-LIKE 8, CHLOROPLASTIC"/>
    <property type="match status" value="1"/>
</dbReference>
<dbReference type="Gene3D" id="2.30.42.10">
    <property type="match status" value="1"/>
</dbReference>
<evidence type="ECO:0000259" key="4">
    <source>
        <dbReference type="SMART" id="SM00228"/>
    </source>
</evidence>
<accession>A0ABU2G4F8</accession>
<protein>
    <submittedName>
        <fullName evidence="5">Trypsin-like peptidase domain-containing protein</fullName>
    </submittedName>
</protein>
<keyword evidence="2" id="KW-0378">Hydrolase</keyword>
<dbReference type="PANTHER" id="PTHR43343">
    <property type="entry name" value="PEPTIDASE S12"/>
    <property type="match status" value="1"/>
</dbReference>
<feature type="compositionally biased region" description="Low complexity" evidence="3">
    <location>
        <begin position="33"/>
        <end position="50"/>
    </location>
</feature>
<evidence type="ECO:0000256" key="2">
    <source>
        <dbReference type="ARBA" id="ARBA00022801"/>
    </source>
</evidence>
<dbReference type="SMART" id="SM00228">
    <property type="entry name" value="PDZ"/>
    <property type="match status" value="1"/>
</dbReference>
<sequence>MRRVSRRRLLRLSGAAVAVGLAGCNRGSDRPAPRTATATAAATETETGMRTTERREATATPTTETPTAEGAYTEAYRRTVDSVTLVSSTVGEGSGFVYDARHVLTNAHVVADDESVDLRFRRGEWSEGSVVGTDRYSDLAVIRVPAVPSYATPIPLLDGQATVGREVIVIGNPYGLDGTATAGIVSGVNRSIDAGTGYTIPDCVQTDAAVNPGNSGGPIVSLNGEVVAVVNAAGGDNLAFGVSAALARRVVPALLATGRYAHPYLGVSLADMTPALASANGIESPAGVYVAAVVAGGPADGVLRGGGETAGAEGVRVSVGGDVIRAADGEAVLTVDDFGSYLALRKRPGDSLSLTILRDATRRTVEVAVGSRAAP</sequence>
<keyword evidence="1" id="KW-0645">Protease</keyword>
<feature type="compositionally biased region" description="Low complexity" evidence="3">
    <location>
        <begin position="58"/>
        <end position="70"/>
    </location>
</feature>
<dbReference type="InterPro" id="IPR006311">
    <property type="entry name" value="TAT_signal"/>
</dbReference>
<dbReference type="PROSITE" id="PS51257">
    <property type="entry name" value="PROKAR_LIPOPROTEIN"/>
    <property type="match status" value="1"/>
</dbReference>
<name>A0ABU2G4F8_9EURY</name>
<dbReference type="SUPFAM" id="SSF50156">
    <property type="entry name" value="PDZ domain-like"/>
    <property type="match status" value="1"/>
</dbReference>
<dbReference type="EMBL" id="JAMQOQ010000004">
    <property type="protein sequence ID" value="MDS0295670.1"/>
    <property type="molecule type" value="Genomic_DNA"/>
</dbReference>
<dbReference type="Gene3D" id="2.40.10.120">
    <property type="match status" value="1"/>
</dbReference>
<dbReference type="PROSITE" id="PS51318">
    <property type="entry name" value="TAT"/>
    <property type="match status" value="1"/>
</dbReference>
<dbReference type="InterPro" id="IPR001478">
    <property type="entry name" value="PDZ"/>
</dbReference>
<dbReference type="Proteomes" id="UP001254813">
    <property type="component" value="Unassembled WGS sequence"/>
</dbReference>
<dbReference type="InterPro" id="IPR001940">
    <property type="entry name" value="Peptidase_S1C"/>
</dbReference>
<reference evidence="5 6" key="1">
    <citation type="submission" date="2022-06" db="EMBL/GenBank/DDBJ databases">
        <title>Halogeometricum sp. a new haloarchaeum isolate from saline soil.</title>
        <authorList>
            <person name="Strakova D."/>
            <person name="Galisteo C."/>
            <person name="Sanchez-Porro C."/>
            <person name="Ventosa A."/>
        </authorList>
    </citation>
    <scope>NUCLEOTIDE SEQUENCE [LARGE SCALE GENOMIC DNA]</scope>
    <source>
        <strain evidence="6">S3BR25-2</strain>
    </source>
</reference>